<keyword evidence="1" id="KW-0812">Transmembrane</keyword>
<dbReference type="GO" id="GO:0006289">
    <property type="term" value="P:nucleotide-excision repair"/>
    <property type="evidence" value="ECO:0007669"/>
    <property type="project" value="InterPro"/>
</dbReference>
<keyword evidence="1" id="KW-1133">Transmembrane helix</keyword>
<reference evidence="3" key="1">
    <citation type="submission" date="2023-03" db="EMBL/GenBank/DDBJ databases">
        <authorList>
            <person name="Steffen K."/>
            <person name="Cardenas P."/>
        </authorList>
    </citation>
    <scope>NUCLEOTIDE SEQUENCE</scope>
</reference>
<dbReference type="InterPro" id="IPR005607">
    <property type="entry name" value="BSD_dom"/>
</dbReference>
<evidence type="ECO:0000313" key="3">
    <source>
        <dbReference type="EMBL" id="CAI7990537.1"/>
    </source>
</evidence>
<dbReference type="EMBL" id="CASHTH010000074">
    <property type="protein sequence ID" value="CAI7990537.1"/>
    <property type="molecule type" value="Genomic_DNA"/>
</dbReference>
<dbReference type="Gene3D" id="1.10.3970.10">
    <property type="entry name" value="BSD domain"/>
    <property type="match status" value="1"/>
</dbReference>
<accession>A0AA35VSN6</accession>
<dbReference type="Pfam" id="PF03909">
    <property type="entry name" value="BSD"/>
    <property type="match status" value="1"/>
</dbReference>
<dbReference type="InterPro" id="IPR027079">
    <property type="entry name" value="Tfb1/GTF2H1"/>
</dbReference>
<feature type="domain" description="BSD" evidence="2">
    <location>
        <begin position="34"/>
        <end position="86"/>
    </location>
</feature>
<dbReference type="Proteomes" id="UP001174909">
    <property type="component" value="Unassembled WGS sequence"/>
</dbReference>
<feature type="transmembrane region" description="Helical" evidence="1">
    <location>
        <begin position="131"/>
        <end position="149"/>
    </location>
</feature>
<dbReference type="SUPFAM" id="SSF140383">
    <property type="entry name" value="BSD domain-like"/>
    <property type="match status" value="1"/>
</dbReference>
<protein>
    <submittedName>
        <fullName evidence="3">General transcription factor IIH subunit 1</fullName>
    </submittedName>
</protein>
<dbReference type="GO" id="GO:0006351">
    <property type="term" value="P:DNA-templated transcription"/>
    <property type="evidence" value="ECO:0007669"/>
    <property type="project" value="InterPro"/>
</dbReference>
<dbReference type="InterPro" id="IPR035925">
    <property type="entry name" value="BSD_dom_sf"/>
</dbReference>
<evidence type="ECO:0000259" key="2">
    <source>
        <dbReference type="PROSITE" id="PS50858"/>
    </source>
</evidence>
<gene>
    <name evidence="3" type="ORF">GBAR_LOCUS503</name>
</gene>
<dbReference type="PROSITE" id="PS50858">
    <property type="entry name" value="BSD"/>
    <property type="match status" value="1"/>
</dbReference>
<dbReference type="AlphaFoldDB" id="A0AA35VSN6"/>
<dbReference type="GO" id="GO:0000439">
    <property type="term" value="C:transcription factor TFIIH core complex"/>
    <property type="evidence" value="ECO:0007669"/>
    <property type="project" value="InterPro"/>
</dbReference>
<organism evidence="3 4">
    <name type="scientific">Geodia barretti</name>
    <name type="common">Barrett's horny sponge</name>
    <dbReference type="NCBI Taxonomy" id="519541"/>
    <lineage>
        <taxon>Eukaryota</taxon>
        <taxon>Metazoa</taxon>
        <taxon>Porifera</taxon>
        <taxon>Demospongiae</taxon>
        <taxon>Heteroscleromorpha</taxon>
        <taxon>Tetractinellida</taxon>
        <taxon>Astrophorina</taxon>
        <taxon>Geodiidae</taxon>
        <taxon>Geodia</taxon>
    </lineage>
</organism>
<evidence type="ECO:0000256" key="1">
    <source>
        <dbReference type="SAM" id="Phobius"/>
    </source>
</evidence>
<proteinExistence type="predicted"/>
<keyword evidence="1" id="KW-0472">Membrane</keyword>
<sequence length="182" mass="20281">MRSLSTGKSSSDQETGLPSAFLAELEAVSDGSDGCNSMKLSVTHEVIEAIFRTYPSVKARHRQLVPDKMKEEDFWIQFFQSQRFHRDLGPKNLLSSCLAEEERGQRKEESNVLNTSDSPEEVCGGNSRPSLSLFTLLLFSLYLSILIGVQCFPPLAPSLLFFLRHPSLLLFLGHPSLSGTEM</sequence>
<name>A0AA35VSN6_GEOBA</name>
<comment type="caution">
    <text evidence="3">The sequence shown here is derived from an EMBL/GenBank/DDBJ whole genome shotgun (WGS) entry which is preliminary data.</text>
</comment>
<evidence type="ECO:0000313" key="4">
    <source>
        <dbReference type="Proteomes" id="UP001174909"/>
    </source>
</evidence>
<keyword evidence="4" id="KW-1185">Reference proteome</keyword>
<dbReference type="SMART" id="SM00751">
    <property type="entry name" value="BSD"/>
    <property type="match status" value="1"/>
</dbReference>
<dbReference type="PANTHER" id="PTHR12856">
    <property type="entry name" value="TRANSCRIPTION INITIATION FACTOR IIH-RELATED"/>
    <property type="match status" value="1"/>
</dbReference>